<dbReference type="eggNOG" id="ENOG5034BIR">
    <property type="taxonomic scope" value="Bacteria"/>
</dbReference>
<dbReference type="SUPFAM" id="SSF53756">
    <property type="entry name" value="UDP-Glycosyltransferase/glycogen phosphorylase"/>
    <property type="match status" value="1"/>
</dbReference>
<dbReference type="HOGENOM" id="CLU_579567_0_0_4"/>
<reference evidence="1 2" key="1">
    <citation type="submission" date="2011-06" db="EMBL/GenBank/DDBJ databases">
        <authorList>
            <person name="Bador J."/>
            <person name="Amoureux L."/>
            <person name="Neuwirth C."/>
        </authorList>
    </citation>
    <scope>NUCLEOTIDE SEQUENCE [LARGE SCALE GENOMIC DNA]</scope>
    <source>
        <strain evidence="1 2">AXX-A</strain>
    </source>
</reference>
<gene>
    <name evidence="1" type="ORF">AXXA_09453</name>
</gene>
<dbReference type="PATRIC" id="fig|1003200.3.peg.1860"/>
<proteinExistence type="predicted"/>
<dbReference type="Proteomes" id="UP000004853">
    <property type="component" value="Unassembled WGS sequence"/>
</dbReference>
<comment type="caution">
    <text evidence="1">The sequence shown here is derived from an EMBL/GenBank/DDBJ whole genome shotgun (WGS) entry which is preliminary data.</text>
</comment>
<dbReference type="InterPro" id="IPR043148">
    <property type="entry name" value="TagF_C"/>
</dbReference>
<name>F7SYY7_9BURK</name>
<protein>
    <submittedName>
        <fullName evidence="1">Uncharacterized protein</fullName>
    </submittedName>
</protein>
<dbReference type="Gene3D" id="3.40.50.12580">
    <property type="match status" value="1"/>
</dbReference>
<accession>F7SYY7</accession>
<dbReference type="EMBL" id="AFRQ01000037">
    <property type="protein sequence ID" value="EGP46657.1"/>
    <property type="molecule type" value="Genomic_DNA"/>
</dbReference>
<evidence type="ECO:0000313" key="1">
    <source>
        <dbReference type="EMBL" id="EGP46657.1"/>
    </source>
</evidence>
<sequence length="484" mass="53892">MREARSMQRVPPHLAKILDFDVGIDHGAYTFTHGGVHLWSQVRAYLGVRLYDILSNTDFKGASANFARPTWKYVADTWRRRHGASGGGGRSDVIIIGSGVGNIAQAPAGGHFNWLTDYAASSLDCRTQVIELSDRWRYSWPRTYPDVSTFHDWVLFQAKLRQRLHRIEPDDQRAIEAFLEALRGAFGEHLTEADFATMRHTLATVACRSRTWMHLYDRYFQQRRPRLVQIEGACYGGAWPFVMRSARAAGAVVAEFQHGYIGHDHYAYNYAPALMGSPFRKDLPDYFLAYGSYWAQQISISSHIEVVGSPRMADGKAQLVSVAPGADILLASTGLGVEVYNAAVDALLRALPEGGSVVFRPHPSERAAAATRYGALLSRPRVRLDDTPDVYRSIAQSMLVVGDLSTLMYEALGLGRPVRIIDTEATRERMSAELFQFLNERTIAGEVAALMAAPHGCGATQLASESIWASDWKARYRAFVGRFL</sequence>
<organism evidence="1 2">
    <name type="scientific">Achromobacter insuavis AXX-A</name>
    <dbReference type="NCBI Taxonomy" id="1003200"/>
    <lineage>
        <taxon>Bacteria</taxon>
        <taxon>Pseudomonadati</taxon>
        <taxon>Pseudomonadota</taxon>
        <taxon>Betaproteobacteria</taxon>
        <taxon>Burkholderiales</taxon>
        <taxon>Alcaligenaceae</taxon>
        <taxon>Achromobacter</taxon>
    </lineage>
</organism>
<evidence type="ECO:0000313" key="2">
    <source>
        <dbReference type="Proteomes" id="UP000004853"/>
    </source>
</evidence>
<dbReference type="AlphaFoldDB" id="F7SYY7"/>